<evidence type="ECO:0000313" key="1">
    <source>
        <dbReference type="EMBL" id="GAA1150973.1"/>
    </source>
</evidence>
<reference evidence="2" key="1">
    <citation type="journal article" date="2019" name="Int. J. Syst. Evol. Microbiol.">
        <title>The Global Catalogue of Microorganisms (GCM) 10K type strain sequencing project: providing services to taxonomists for standard genome sequencing and annotation.</title>
        <authorList>
            <consortium name="The Broad Institute Genomics Platform"/>
            <consortium name="The Broad Institute Genome Sequencing Center for Infectious Disease"/>
            <person name="Wu L."/>
            <person name="Ma J."/>
        </authorList>
    </citation>
    <scope>NUCLEOTIDE SEQUENCE [LARGE SCALE GENOMIC DNA]</scope>
    <source>
        <strain evidence="2">JCM 11813</strain>
    </source>
</reference>
<dbReference type="Proteomes" id="UP001499979">
    <property type="component" value="Unassembled WGS sequence"/>
</dbReference>
<protein>
    <recommendedName>
        <fullName evidence="3">LppX_LprAFG lipoprotein</fullName>
    </recommendedName>
</protein>
<gene>
    <name evidence="1" type="ORF">GCM10009606_31960</name>
</gene>
<proteinExistence type="predicted"/>
<name>A0ABP4F0P0_9ACTN</name>
<dbReference type="Gene3D" id="2.50.20.20">
    <property type="match status" value="1"/>
</dbReference>
<accession>A0ABP4F0P0</accession>
<dbReference type="EMBL" id="BAAAJE010000016">
    <property type="protein sequence ID" value="GAA1150973.1"/>
    <property type="molecule type" value="Genomic_DNA"/>
</dbReference>
<sequence length="193" mass="20422">MADLKAVKVAGEITSSGQAISIDLQANSDGDCTGSLGIGDGTAELLGVGGDTWMKPDEAFWRSFAGDSADQVISIVGDKWVVVPEGDDSIKKFCDVNDLLDQLLKDDNSDKSTYTKKGTDTVDGEDVVKVDNEDPQDGTSTGYVLVDDPHYLVKIEKTEGADTGSVTFSDFDEEFDVTAPAADEVVDLDNLGA</sequence>
<organism evidence="1 2">
    <name type="scientific">Nocardioides aquiterrae</name>
    <dbReference type="NCBI Taxonomy" id="203799"/>
    <lineage>
        <taxon>Bacteria</taxon>
        <taxon>Bacillati</taxon>
        <taxon>Actinomycetota</taxon>
        <taxon>Actinomycetes</taxon>
        <taxon>Propionibacteriales</taxon>
        <taxon>Nocardioidaceae</taxon>
        <taxon>Nocardioides</taxon>
    </lineage>
</organism>
<keyword evidence="2" id="KW-1185">Reference proteome</keyword>
<evidence type="ECO:0008006" key="3">
    <source>
        <dbReference type="Google" id="ProtNLM"/>
    </source>
</evidence>
<evidence type="ECO:0000313" key="2">
    <source>
        <dbReference type="Proteomes" id="UP001499979"/>
    </source>
</evidence>
<comment type="caution">
    <text evidence="1">The sequence shown here is derived from an EMBL/GenBank/DDBJ whole genome shotgun (WGS) entry which is preliminary data.</text>
</comment>